<keyword evidence="3" id="KW-1185">Reference proteome</keyword>
<dbReference type="KEGG" id="dpl:KGM_202842"/>
<evidence type="ECO:0000313" key="3">
    <source>
        <dbReference type="Proteomes" id="UP000007151"/>
    </source>
</evidence>
<name>A0A212EWY7_DANPL</name>
<dbReference type="InParanoid" id="A0A212EWY7"/>
<evidence type="ECO:0000313" key="2">
    <source>
        <dbReference type="EMBL" id="OWR46010.1"/>
    </source>
</evidence>
<comment type="caution">
    <text evidence="2">The sequence shown here is derived from an EMBL/GenBank/DDBJ whole genome shotgun (WGS) entry which is preliminary data.</text>
</comment>
<reference evidence="2 3" key="1">
    <citation type="journal article" date="2011" name="Cell">
        <title>The monarch butterfly genome yields insights into long-distance migration.</title>
        <authorList>
            <person name="Zhan S."/>
            <person name="Merlin C."/>
            <person name="Boore J.L."/>
            <person name="Reppert S.M."/>
        </authorList>
    </citation>
    <scope>NUCLEOTIDE SEQUENCE [LARGE SCALE GENOMIC DNA]</scope>
    <source>
        <strain evidence="2">F-2</strain>
    </source>
</reference>
<dbReference type="Proteomes" id="UP000007151">
    <property type="component" value="Unassembled WGS sequence"/>
</dbReference>
<keyword evidence="1" id="KW-0472">Membrane</keyword>
<dbReference type="EMBL" id="AGBW02011856">
    <property type="protein sequence ID" value="OWR46010.1"/>
    <property type="molecule type" value="Genomic_DNA"/>
</dbReference>
<organism evidence="2 3">
    <name type="scientific">Danaus plexippus plexippus</name>
    <dbReference type="NCBI Taxonomy" id="278856"/>
    <lineage>
        <taxon>Eukaryota</taxon>
        <taxon>Metazoa</taxon>
        <taxon>Ecdysozoa</taxon>
        <taxon>Arthropoda</taxon>
        <taxon>Hexapoda</taxon>
        <taxon>Insecta</taxon>
        <taxon>Pterygota</taxon>
        <taxon>Neoptera</taxon>
        <taxon>Endopterygota</taxon>
        <taxon>Lepidoptera</taxon>
        <taxon>Glossata</taxon>
        <taxon>Ditrysia</taxon>
        <taxon>Papilionoidea</taxon>
        <taxon>Nymphalidae</taxon>
        <taxon>Danainae</taxon>
        <taxon>Danaini</taxon>
        <taxon>Danaina</taxon>
        <taxon>Danaus</taxon>
        <taxon>Danaus</taxon>
    </lineage>
</organism>
<sequence length="89" mass="10407">MDRKKQVVDQLLAPDGGDWLLLDALNSRALYLRTHSSKFATINRRVRIAIWSGVLFIIAVLLRTLYLKYVKETWNESDSSIMSTRRVRR</sequence>
<evidence type="ECO:0000256" key="1">
    <source>
        <dbReference type="SAM" id="Phobius"/>
    </source>
</evidence>
<proteinExistence type="predicted"/>
<accession>A0A212EWY7</accession>
<feature type="transmembrane region" description="Helical" evidence="1">
    <location>
        <begin position="48"/>
        <end position="66"/>
    </location>
</feature>
<gene>
    <name evidence="2" type="ORF">KGM_202842</name>
</gene>
<protein>
    <submittedName>
        <fullName evidence="2">Uncharacterized protein</fullName>
    </submittedName>
</protein>
<keyword evidence="1" id="KW-1133">Transmembrane helix</keyword>
<keyword evidence="1" id="KW-0812">Transmembrane</keyword>
<dbReference type="AlphaFoldDB" id="A0A212EWY7"/>